<organism evidence="1 2">
    <name type="scientific">Staphylococcus argenteus</name>
    <dbReference type="NCBI Taxonomy" id="985002"/>
    <lineage>
        <taxon>Bacteria</taxon>
        <taxon>Bacillati</taxon>
        <taxon>Bacillota</taxon>
        <taxon>Bacilli</taxon>
        <taxon>Bacillales</taxon>
        <taxon>Staphylococcaceae</taxon>
        <taxon>Staphylococcus</taxon>
    </lineage>
</organism>
<keyword evidence="2" id="KW-1185">Reference proteome</keyword>
<name>A0A7U7JTA5_9STAP</name>
<sequence>MNEWHINNKSTQPFLIQQNEAQLSIVKPLSNGSFKILAEIDLTNGQINNNDETLVISVDIKSLELNIFDR</sequence>
<accession>A0A7U7JTA5</accession>
<reference evidence="1 2" key="1">
    <citation type="submission" date="2015-04" db="EMBL/GenBank/DDBJ databases">
        <authorList>
            <person name="Cao L."/>
            <person name="Gao C.H."/>
        </authorList>
    </citation>
    <scope>NUCLEOTIDE SEQUENCE [LARGE SCALE GENOMIC DNA]</scope>
    <source>
        <strain evidence="1 2">SH3</strain>
    </source>
</reference>
<dbReference type="GeneID" id="66839086"/>
<protein>
    <submittedName>
        <fullName evidence="1">Uncharacterized protein</fullName>
    </submittedName>
</protein>
<dbReference type="RefSeq" id="WP_001007088.1">
    <property type="nucleotide sequence ID" value="NC_016941.1"/>
</dbReference>
<dbReference type="AlphaFoldDB" id="A0A7U7JTA5"/>
<gene>
    <name evidence="1" type="ORF">BN1326_50307</name>
</gene>
<proteinExistence type="predicted"/>
<dbReference type="KEGG" id="suh:SAMSHR1132_07420"/>
<evidence type="ECO:0000313" key="1">
    <source>
        <dbReference type="EMBL" id="CRI24402.1"/>
    </source>
</evidence>
<evidence type="ECO:0000313" key="2">
    <source>
        <dbReference type="Proteomes" id="UP000236509"/>
    </source>
</evidence>
<dbReference type="Proteomes" id="UP000236509">
    <property type="component" value="Unassembled WGS sequence"/>
</dbReference>
<comment type="caution">
    <text evidence="1">The sequence shown here is derived from an EMBL/GenBank/DDBJ whole genome shotgun (WGS) entry which is preliminary data.</text>
</comment>
<dbReference type="EMBL" id="CVOU01000017">
    <property type="protein sequence ID" value="CRI24402.1"/>
    <property type="molecule type" value="Genomic_DNA"/>
</dbReference>